<dbReference type="SMART" id="SM01245">
    <property type="entry name" value="Jag_N"/>
    <property type="match status" value="1"/>
</dbReference>
<dbReference type="GO" id="GO:0008360">
    <property type="term" value="P:regulation of cell shape"/>
    <property type="evidence" value="ECO:0007669"/>
    <property type="project" value="UniProtKB-KW"/>
</dbReference>
<dbReference type="CDD" id="cd02644">
    <property type="entry name" value="R3H_jag"/>
    <property type="match status" value="1"/>
</dbReference>
<dbReference type="InterPro" id="IPR036867">
    <property type="entry name" value="R3H_dom_sf"/>
</dbReference>
<dbReference type="Gene3D" id="3.30.1370.50">
    <property type="entry name" value="R3H-like domain"/>
    <property type="match status" value="1"/>
</dbReference>
<dbReference type="CDD" id="cd02414">
    <property type="entry name" value="KH-II_Jag"/>
    <property type="match status" value="1"/>
</dbReference>
<dbReference type="GO" id="GO:0071555">
    <property type="term" value="P:cell wall organization"/>
    <property type="evidence" value="ECO:0007669"/>
    <property type="project" value="UniProtKB-KW"/>
</dbReference>
<dbReference type="RefSeq" id="WP_179239154.1">
    <property type="nucleotide sequence ID" value="NZ_JACBNQ010000021.1"/>
</dbReference>
<feature type="domain" description="R3H" evidence="7">
    <location>
        <begin position="143"/>
        <end position="208"/>
    </location>
</feature>
<dbReference type="SUPFAM" id="SSF82708">
    <property type="entry name" value="R3H domain"/>
    <property type="match status" value="1"/>
</dbReference>
<dbReference type="InterPro" id="IPR015946">
    <property type="entry name" value="KH_dom-like_a/b"/>
</dbReference>
<dbReference type="InterPro" id="IPR032782">
    <property type="entry name" value="KhpB_N"/>
</dbReference>
<evidence type="ECO:0000259" key="7">
    <source>
        <dbReference type="PROSITE" id="PS51061"/>
    </source>
</evidence>
<feature type="region of interest" description="Jag_N domain" evidence="6">
    <location>
        <begin position="5"/>
        <end position="55"/>
    </location>
</feature>
<dbReference type="GO" id="GO:0003723">
    <property type="term" value="F:RNA binding"/>
    <property type="evidence" value="ECO:0007669"/>
    <property type="project" value="UniProtKB-UniRule"/>
</dbReference>
<keyword evidence="4 6" id="KW-0143">Chaperone</keyword>
<dbReference type="HAMAP" id="MF_00867">
    <property type="entry name" value="KhpB"/>
    <property type="match status" value="1"/>
</dbReference>
<name>A0A974BLN4_SEDHY</name>
<evidence type="ECO:0000256" key="5">
    <source>
        <dbReference type="ARBA" id="ARBA00023316"/>
    </source>
</evidence>
<keyword evidence="9" id="KW-1185">Reference proteome</keyword>
<dbReference type="InterPro" id="IPR034079">
    <property type="entry name" value="R3H_KhpB"/>
</dbReference>
<dbReference type="Gene3D" id="3.30.300.20">
    <property type="match status" value="1"/>
</dbReference>
<dbReference type="Proteomes" id="UP000611629">
    <property type="component" value="Unassembled WGS sequence"/>
</dbReference>
<dbReference type="Pfam" id="PF01424">
    <property type="entry name" value="R3H"/>
    <property type="match status" value="1"/>
</dbReference>
<dbReference type="EMBL" id="JACBNQ010000021">
    <property type="protein sequence ID" value="NYB75453.1"/>
    <property type="molecule type" value="Genomic_DNA"/>
</dbReference>
<organism evidence="8 9">
    <name type="scientific">Sedimentibacter hydroxybenzoicus DSM 7310</name>
    <dbReference type="NCBI Taxonomy" id="1123245"/>
    <lineage>
        <taxon>Bacteria</taxon>
        <taxon>Bacillati</taxon>
        <taxon>Bacillota</taxon>
        <taxon>Tissierellia</taxon>
        <taxon>Sedimentibacter</taxon>
    </lineage>
</organism>
<dbReference type="GO" id="GO:0005737">
    <property type="term" value="C:cytoplasm"/>
    <property type="evidence" value="ECO:0007669"/>
    <property type="project" value="UniProtKB-SubCell"/>
</dbReference>
<evidence type="ECO:0000256" key="3">
    <source>
        <dbReference type="ARBA" id="ARBA00022960"/>
    </source>
</evidence>
<keyword evidence="1 6" id="KW-0963">Cytoplasm</keyword>
<evidence type="ECO:0000256" key="2">
    <source>
        <dbReference type="ARBA" id="ARBA00022884"/>
    </source>
</evidence>
<comment type="subunit">
    <text evidence="6">Forms a complex with KhpA.</text>
</comment>
<reference evidence="8" key="1">
    <citation type="submission" date="2020-07" db="EMBL/GenBank/DDBJ databases">
        <title>Genomic analysis of a strain of Sedimentibacter Hydroxybenzoicus DSM7310.</title>
        <authorList>
            <person name="Ma S."/>
        </authorList>
    </citation>
    <scope>NUCLEOTIDE SEQUENCE</scope>
    <source>
        <strain evidence="8">DSM 7310</strain>
    </source>
</reference>
<dbReference type="Pfam" id="PF13083">
    <property type="entry name" value="KH_KhpA-B"/>
    <property type="match status" value="1"/>
</dbReference>
<keyword evidence="2 6" id="KW-0694">RNA-binding</keyword>
<evidence type="ECO:0000313" key="8">
    <source>
        <dbReference type="EMBL" id="NYB75453.1"/>
    </source>
</evidence>
<evidence type="ECO:0000313" key="9">
    <source>
        <dbReference type="Proteomes" id="UP000611629"/>
    </source>
</evidence>
<dbReference type="InterPro" id="IPR039247">
    <property type="entry name" value="KhpB"/>
</dbReference>
<dbReference type="NCBIfam" id="NF041568">
    <property type="entry name" value="Jag_EloR"/>
    <property type="match status" value="1"/>
</dbReference>
<accession>A0A974BLN4</accession>
<keyword evidence="3 6" id="KW-0133">Cell shape</keyword>
<comment type="caution">
    <text evidence="8">The sequence shown here is derived from an EMBL/GenBank/DDBJ whole genome shotgun (WGS) entry which is preliminary data.</text>
</comment>
<dbReference type="GO" id="GO:0009252">
    <property type="term" value="P:peptidoglycan biosynthetic process"/>
    <property type="evidence" value="ECO:0007669"/>
    <property type="project" value="UniProtKB-UniRule"/>
</dbReference>
<comment type="domain">
    <text evidence="6">Has an N-terminal Jag-N domain and 2 RNA-binding domains (KH and R3H).</text>
</comment>
<dbReference type="InterPro" id="IPR001374">
    <property type="entry name" value="R3H_dom"/>
</dbReference>
<sequence>MKNVTIERATVEEAVIAALNELEAEKDEVVVEVINEPSKGLFGLIGSKNAKIKVTVTNGPEERTKKFIDVLLKKMDIEAVYKVSLSDNVLRADITKISEDDKGIIIGKRGKNLDEIQFLLNLIVNKGRQNYVRVIFNVEDYRSKREETLKKLAFKMADKCRYYKHKVRLEPMNPYERRIIHSSLQDEKDIITYSEGDEPYRKVVIDLK</sequence>
<evidence type="ECO:0000256" key="6">
    <source>
        <dbReference type="HAMAP-Rule" id="MF_00867"/>
    </source>
</evidence>
<dbReference type="Gene3D" id="3.30.30.80">
    <property type="entry name" value="probable RNA-binding protein from clostridium symbiosum atcc 14940"/>
    <property type="match status" value="1"/>
</dbReference>
<evidence type="ECO:0000256" key="1">
    <source>
        <dbReference type="ARBA" id="ARBA00022490"/>
    </source>
</evidence>
<dbReference type="PANTHER" id="PTHR35800:SF1">
    <property type="entry name" value="RNA-BINDING PROTEIN KHPB"/>
    <property type="match status" value="1"/>
</dbReference>
<dbReference type="PANTHER" id="PTHR35800">
    <property type="entry name" value="PROTEIN JAG"/>
    <property type="match status" value="1"/>
</dbReference>
<gene>
    <name evidence="6" type="primary">khpB</name>
    <name evidence="6" type="synonym">eloR</name>
    <name evidence="8" type="ORF">HZF24_14990</name>
</gene>
<dbReference type="PROSITE" id="PS51061">
    <property type="entry name" value="R3H"/>
    <property type="match status" value="1"/>
</dbReference>
<dbReference type="Pfam" id="PF14804">
    <property type="entry name" value="Jag_N"/>
    <property type="match status" value="1"/>
</dbReference>
<protein>
    <recommendedName>
        <fullName evidence="6">RNA-binding protein KhpB</fullName>
    </recommendedName>
    <alternativeName>
        <fullName evidence="6">RNA-binding protein EloR</fullName>
    </alternativeName>
</protein>
<dbReference type="InterPro" id="IPR038008">
    <property type="entry name" value="Jag_KH"/>
</dbReference>
<dbReference type="InterPro" id="IPR038247">
    <property type="entry name" value="Jag_N_dom_sf"/>
</dbReference>
<evidence type="ECO:0000256" key="4">
    <source>
        <dbReference type="ARBA" id="ARBA00023186"/>
    </source>
</evidence>
<comment type="similarity">
    <text evidence="6">Belongs to the KhpB RNA-binding protein family.</text>
</comment>
<dbReference type="SMART" id="SM00393">
    <property type="entry name" value="R3H"/>
    <property type="match status" value="1"/>
</dbReference>
<comment type="subcellular location">
    <subcellularLocation>
        <location evidence="6">Cytoplasm</location>
    </subcellularLocation>
</comment>
<proteinExistence type="inferred from homology"/>
<dbReference type="AlphaFoldDB" id="A0A974BLN4"/>
<keyword evidence="5 6" id="KW-0961">Cell wall biogenesis/degradation</keyword>
<comment type="function">
    <text evidence="6">A probable RNA chaperone. Forms a complex with KhpA which binds to cellular RNA and controls its expression. Plays a role in peptidoglycan (PG) homeostasis and cell length regulation.</text>
</comment>